<sequence>MSQFPFTHLAVMTVLLFIDTKFLAVTSDQEFDEAYYKPLPPGYSYGYLQTTPSEKFYKRESLLQCAVIALNSQSEYFTYNKVSHVCKNYSPKDIMTVVSANDSNEISFYRNSQWIRIYALSVGAGSKVYDSFINRGSTSTWKVDECIGTFCPNFFRHPILDFWNYLPIDEVKLVIFKNQSDAVTMTFNGRNTSLESWFSRENLRSSPWNDLASATGPIFSLEGRWSKRRVYIGKEPYYNCSLAHGWLLVVETQLQCDLDIKDHYPAILYSDKKSNVTWSKGFGLADSFAVFIHLRQ</sequence>
<evidence type="ECO:0000256" key="1">
    <source>
        <dbReference type="SAM" id="SignalP"/>
    </source>
</evidence>
<name>A0A0L8FK78_OCTBM</name>
<reference evidence="2" key="1">
    <citation type="submission" date="2015-07" db="EMBL/GenBank/DDBJ databases">
        <title>MeaNS - Measles Nucleotide Surveillance Program.</title>
        <authorList>
            <person name="Tran T."/>
            <person name="Druce J."/>
        </authorList>
    </citation>
    <scope>NUCLEOTIDE SEQUENCE</scope>
    <source>
        <strain evidence="2">UCB-OBI-ISO-001</strain>
        <tissue evidence="2">Gonad</tissue>
    </source>
</reference>
<keyword evidence="1" id="KW-0732">Signal</keyword>
<accession>A0A0L8FK78</accession>
<feature type="chain" id="PRO_5005582480" description="Farnesoic acid O-methyl transferase domain-containing protein" evidence="1">
    <location>
        <begin position="25"/>
        <end position="296"/>
    </location>
</feature>
<evidence type="ECO:0000313" key="2">
    <source>
        <dbReference type="EMBL" id="KOF64976.1"/>
    </source>
</evidence>
<protein>
    <recommendedName>
        <fullName evidence="3">Farnesoic acid O-methyl transferase domain-containing protein</fullName>
    </recommendedName>
</protein>
<organism evidence="2">
    <name type="scientific">Octopus bimaculoides</name>
    <name type="common">California two-spotted octopus</name>
    <dbReference type="NCBI Taxonomy" id="37653"/>
    <lineage>
        <taxon>Eukaryota</taxon>
        <taxon>Metazoa</taxon>
        <taxon>Spiralia</taxon>
        <taxon>Lophotrochozoa</taxon>
        <taxon>Mollusca</taxon>
        <taxon>Cephalopoda</taxon>
        <taxon>Coleoidea</taxon>
        <taxon>Octopodiformes</taxon>
        <taxon>Octopoda</taxon>
        <taxon>Incirrata</taxon>
        <taxon>Octopodidae</taxon>
        <taxon>Octopus</taxon>
    </lineage>
</organism>
<gene>
    <name evidence="2" type="ORF">OCBIM_22016490mg</name>
</gene>
<evidence type="ECO:0008006" key="3">
    <source>
        <dbReference type="Google" id="ProtNLM"/>
    </source>
</evidence>
<feature type="signal peptide" evidence="1">
    <location>
        <begin position="1"/>
        <end position="24"/>
    </location>
</feature>
<dbReference type="OrthoDB" id="6134084at2759"/>
<dbReference type="AlphaFoldDB" id="A0A0L8FK78"/>
<proteinExistence type="predicted"/>
<dbReference type="EMBL" id="KQ429895">
    <property type="protein sequence ID" value="KOF64976.1"/>
    <property type="molecule type" value="Genomic_DNA"/>
</dbReference>